<dbReference type="Proteomes" id="UP000192439">
    <property type="component" value="Chromosome"/>
</dbReference>
<evidence type="ECO:0000313" key="2">
    <source>
        <dbReference type="Proteomes" id="UP000192439"/>
    </source>
</evidence>
<sequence>MNNFWGPIGEENIKNGIIENIGVSNPRIDSNLGVADLGYD</sequence>
<accession>A0AB33BRM3</accession>
<protein>
    <submittedName>
        <fullName evidence="1">Uncharacterized protein</fullName>
    </submittedName>
</protein>
<organism evidence="1 2">
    <name type="scientific">Microcystis aeruginosa PCC 7806SL</name>
    <dbReference type="NCBI Taxonomy" id="1903187"/>
    <lineage>
        <taxon>Bacteria</taxon>
        <taxon>Bacillati</taxon>
        <taxon>Cyanobacteriota</taxon>
        <taxon>Cyanophyceae</taxon>
        <taxon>Oscillatoriophycideae</taxon>
        <taxon>Chroococcales</taxon>
        <taxon>Microcystaceae</taxon>
        <taxon>Microcystis</taxon>
    </lineage>
</organism>
<keyword evidence="2" id="KW-1185">Reference proteome</keyword>
<name>A0AB33BRM3_MICA7</name>
<evidence type="ECO:0000313" key="1">
    <source>
        <dbReference type="EMBL" id="ARI82602.1"/>
    </source>
</evidence>
<dbReference type="EMBL" id="CP020771">
    <property type="protein sequence ID" value="ARI82602.1"/>
    <property type="molecule type" value="Genomic_DNA"/>
</dbReference>
<reference evidence="1 2" key="1">
    <citation type="journal article" date="2018" name="Harmful Algae">
        <title>The highly heterogeneous methylated genomes and diverse restriction-modification systems of bloom-forming Microcystis.</title>
        <authorList>
            <person name="Zhao L."/>
            <person name="Song Y."/>
            <person name="Li L."/>
            <person name="Gan N."/>
            <person name="Brand J.J."/>
            <person name="Song L."/>
        </authorList>
    </citation>
    <scope>NUCLEOTIDE SEQUENCE [LARGE SCALE GENOMIC DNA]</scope>
    <source>
        <strain evidence="1 2">PCC 7806SL</strain>
    </source>
</reference>
<dbReference type="AlphaFoldDB" id="A0AB33BRM3"/>
<gene>
    <name evidence="1" type="ORF">BH695_3323</name>
</gene>
<proteinExistence type="predicted"/>